<keyword evidence="3 5" id="KW-1133">Transmembrane helix</keyword>
<name>A0ABY6ZMK7_9BACL</name>
<protein>
    <submittedName>
        <fullName evidence="6">APC family permease</fullName>
    </submittedName>
</protein>
<dbReference type="Pfam" id="PF13520">
    <property type="entry name" value="AA_permease_2"/>
    <property type="match status" value="1"/>
</dbReference>
<dbReference type="PIRSF" id="PIRSF006060">
    <property type="entry name" value="AA_transporter"/>
    <property type="match status" value="1"/>
</dbReference>
<feature type="transmembrane region" description="Helical" evidence="5">
    <location>
        <begin position="401"/>
        <end position="418"/>
    </location>
</feature>
<dbReference type="PANTHER" id="PTHR47547">
    <property type="match status" value="1"/>
</dbReference>
<evidence type="ECO:0000313" key="7">
    <source>
        <dbReference type="Proteomes" id="UP001164761"/>
    </source>
</evidence>
<feature type="transmembrane region" description="Helical" evidence="5">
    <location>
        <begin position="486"/>
        <end position="505"/>
    </location>
</feature>
<keyword evidence="4 5" id="KW-0472">Membrane</keyword>
<gene>
    <name evidence="6" type="ORF">NZD89_12765</name>
</gene>
<reference evidence="6" key="1">
    <citation type="submission" date="2022-08" db="EMBL/GenBank/DDBJ databases">
        <title>Alicyclobacillus fastidiosus DSM 17978, complete genome.</title>
        <authorList>
            <person name="Wang Q."/>
            <person name="Cai R."/>
            <person name="Wang Z."/>
        </authorList>
    </citation>
    <scope>NUCLEOTIDE SEQUENCE</scope>
    <source>
        <strain evidence="6">DSM 17978</strain>
    </source>
</reference>
<feature type="transmembrane region" description="Helical" evidence="5">
    <location>
        <begin position="455"/>
        <end position="474"/>
    </location>
</feature>
<proteinExistence type="predicted"/>
<evidence type="ECO:0000256" key="1">
    <source>
        <dbReference type="ARBA" id="ARBA00004141"/>
    </source>
</evidence>
<accession>A0ABY6ZMK7</accession>
<organism evidence="6 7">
    <name type="scientific">Alicyclobacillus fastidiosus</name>
    <dbReference type="NCBI Taxonomy" id="392011"/>
    <lineage>
        <taxon>Bacteria</taxon>
        <taxon>Bacillati</taxon>
        <taxon>Bacillota</taxon>
        <taxon>Bacilli</taxon>
        <taxon>Bacillales</taxon>
        <taxon>Alicyclobacillaceae</taxon>
        <taxon>Alicyclobacillus</taxon>
    </lineage>
</organism>
<feature type="transmembrane region" description="Helical" evidence="5">
    <location>
        <begin position="358"/>
        <end position="380"/>
    </location>
</feature>
<dbReference type="Gene3D" id="1.20.1740.10">
    <property type="entry name" value="Amino acid/polyamine transporter I"/>
    <property type="match status" value="1"/>
</dbReference>
<feature type="transmembrane region" description="Helical" evidence="5">
    <location>
        <begin position="424"/>
        <end position="443"/>
    </location>
</feature>
<evidence type="ECO:0000256" key="5">
    <source>
        <dbReference type="SAM" id="Phobius"/>
    </source>
</evidence>
<feature type="transmembrane region" description="Helical" evidence="5">
    <location>
        <begin position="275"/>
        <end position="297"/>
    </location>
</feature>
<feature type="transmembrane region" description="Helical" evidence="5">
    <location>
        <begin position="326"/>
        <end position="352"/>
    </location>
</feature>
<evidence type="ECO:0000313" key="6">
    <source>
        <dbReference type="EMBL" id="WAH44168.1"/>
    </source>
</evidence>
<evidence type="ECO:0000256" key="2">
    <source>
        <dbReference type="ARBA" id="ARBA00022692"/>
    </source>
</evidence>
<dbReference type="EMBL" id="CP104067">
    <property type="protein sequence ID" value="WAH44168.1"/>
    <property type="molecule type" value="Genomic_DNA"/>
</dbReference>
<dbReference type="Proteomes" id="UP001164761">
    <property type="component" value="Chromosome"/>
</dbReference>
<feature type="transmembrane region" description="Helical" evidence="5">
    <location>
        <begin position="234"/>
        <end position="255"/>
    </location>
</feature>
<evidence type="ECO:0000256" key="3">
    <source>
        <dbReference type="ARBA" id="ARBA00022989"/>
    </source>
</evidence>
<feature type="transmembrane region" description="Helical" evidence="5">
    <location>
        <begin position="12"/>
        <end position="33"/>
    </location>
</feature>
<sequence>MSIEPKLKRNLNFWDLVMVSMGGVIGSGWLFGSWRGASLAGPASIFSWLIGGIAVILIGLTFAELSGIFPEAGALVRYPQYSHGTFVSFLLGWAMILGFASTPPIEAESAVQFANYYIPGLYAHGSLTGVGLLVAALLMLVFFFLNFFGVIVFAKTNTVWTAIKIIVPVVTIALLLLTAFHPGNFTAGGFTPYGSSAIFAAVPLGGILYAYLGFEQAMDMAGEAKHPQRDVPRAVIWSVFIAIIVYVLLQITWVVSMPKSDLAHGWAGITFSSPFVNLAGTLGLGWWATVLFADAIWSPSGTGNVYMVSTSRIMYAMAKNRYFPKVLLWVHPKTGVPVWAMLMTLIVGYVFLLPFPSWSALVGIVSSATALIYIIGPVCTATLRRTSSDLERPFRLPGLKVVGPLAFIAATLIIYWSGWATDSILLLAVLFGAIMYAYGASSFPENTAPYGWKHIKAGIWLVLYLVVLLLLTYVGSKNFGAPHPIIPYPLDILVVAAVSLVFYYWSIHSGIQAKQVSTLRASEAPTNDMPIST</sequence>
<feature type="transmembrane region" description="Helical" evidence="5">
    <location>
        <begin position="81"/>
        <end position="101"/>
    </location>
</feature>
<feature type="transmembrane region" description="Helical" evidence="5">
    <location>
        <begin position="161"/>
        <end position="181"/>
    </location>
</feature>
<dbReference type="PANTHER" id="PTHR47547:SF1">
    <property type="entry name" value="ASPARTATE-PROTON SYMPORTER"/>
    <property type="match status" value="1"/>
</dbReference>
<evidence type="ECO:0000256" key="4">
    <source>
        <dbReference type="ARBA" id="ARBA00023136"/>
    </source>
</evidence>
<keyword evidence="7" id="KW-1185">Reference proteome</keyword>
<feature type="transmembrane region" description="Helical" evidence="5">
    <location>
        <begin position="45"/>
        <end position="69"/>
    </location>
</feature>
<dbReference type="InterPro" id="IPR002293">
    <property type="entry name" value="AA/rel_permease1"/>
</dbReference>
<keyword evidence="2 5" id="KW-0812">Transmembrane</keyword>
<feature type="transmembrane region" description="Helical" evidence="5">
    <location>
        <begin position="121"/>
        <end position="154"/>
    </location>
</feature>
<feature type="transmembrane region" description="Helical" evidence="5">
    <location>
        <begin position="193"/>
        <end position="214"/>
    </location>
</feature>
<dbReference type="RefSeq" id="WP_268008064.1">
    <property type="nucleotide sequence ID" value="NZ_BSUT01000001.1"/>
</dbReference>
<comment type="subcellular location">
    <subcellularLocation>
        <location evidence="1">Membrane</location>
        <topology evidence="1">Multi-pass membrane protein</topology>
    </subcellularLocation>
</comment>
<dbReference type="InterPro" id="IPR052962">
    <property type="entry name" value="AA_Transporter_AGT"/>
</dbReference>